<reference evidence="2" key="1">
    <citation type="journal article" date="2010" name="Genome Biol.">
        <title>Genome sequence of the necrotrophic plant pathogen Pythium ultimum reveals original pathogenicity mechanisms and effector repertoire.</title>
        <authorList>
            <person name="Levesque C.A."/>
            <person name="Brouwer H."/>
            <person name="Cano L."/>
            <person name="Hamilton J.P."/>
            <person name="Holt C."/>
            <person name="Huitema E."/>
            <person name="Raffaele S."/>
            <person name="Robideau G.P."/>
            <person name="Thines M."/>
            <person name="Win J."/>
            <person name="Zerillo M.M."/>
            <person name="Beakes G.W."/>
            <person name="Boore J.L."/>
            <person name="Busam D."/>
            <person name="Dumas B."/>
            <person name="Ferriera S."/>
            <person name="Fuerstenberg S.I."/>
            <person name="Gachon C.M."/>
            <person name="Gaulin E."/>
            <person name="Govers F."/>
            <person name="Grenville-Briggs L."/>
            <person name="Horner N."/>
            <person name="Hostetler J."/>
            <person name="Jiang R.H."/>
            <person name="Johnson J."/>
            <person name="Krajaejun T."/>
            <person name="Lin H."/>
            <person name="Meijer H.J."/>
            <person name="Moore B."/>
            <person name="Morris P."/>
            <person name="Phuntmart V."/>
            <person name="Puiu D."/>
            <person name="Shetty J."/>
            <person name="Stajich J.E."/>
            <person name="Tripathy S."/>
            <person name="Wawra S."/>
            <person name="van West P."/>
            <person name="Whitty B.R."/>
            <person name="Coutinho P.M."/>
            <person name="Henrissat B."/>
            <person name="Martin F."/>
            <person name="Thomas P.D."/>
            <person name="Tyler B.M."/>
            <person name="De Vries R.P."/>
            <person name="Kamoun S."/>
            <person name="Yandell M."/>
            <person name="Tisserat N."/>
            <person name="Buell C.R."/>
        </authorList>
    </citation>
    <scope>NUCLEOTIDE SEQUENCE</scope>
    <source>
        <strain evidence="2">DAOM:BR144</strain>
    </source>
</reference>
<dbReference type="VEuPathDB" id="FungiDB:PYU1_G008405"/>
<proteinExistence type="predicted"/>
<dbReference type="InParanoid" id="K3WTX5"/>
<organism evidence="1 2">
    <name type="scientific">Globisporangium ultimum (strain ATCC 200006 / CBS 805.95 / DAOM BR144)</name>
    <name type="common">Pythium ultimum</name>
    <dbReference type="NCBI Taxonomy" id="431595"/>
    <lineage>
        <taxon>Eukaryota</taxon>
        <taxon>Sar</taxon>
        <taxon>Stramenopiles</taxon>
        <taxon>Oomycota</taxon>
        <taxon>Peronosporomycetes</taxon>
        <taxon>Pythiales</taxon>
        <taxon>Pythiaceae</taxon>
        <taxon>Globisporangium</taxon>
    </lineage>
</organism>
<dbReference type="Proteomes" id="UP000019132">
    <property type="component" value="Unassembled WGS sequence"/>
</dbReference>
<keyword evidence="2" id="KW-1185">Reference proteome</keyword>
<dbReference type="AlphaFoldDB" id="K3WTX5"/>
<reference evidence="2" key="2">
    <citation type="submission" date="2010-04" db="EMBL/GenBank/DDBJ databases">
        <authorList>
            <person name="Buell R."/>
            <person name="Hamilton J."/>
            <person name="Hostetler J."/>
        </authorList>
    </citation>
    <scope>NUCLEOTIDE SEQUENCE [LARGE SCALE GENOMIC DNA]</scope>
    <source>
        <strain evidence="2">DAOM:BR144</strain>
    </source>
</reference>
<dbReference type="EMBL" id="GL376613">
    <property type="status" value="NOT_ANNOTATED_CDS"/>
    <property type="molecule type" value="Genomic_DNA"/>
</dbReference>
<evidence type="ECO:0000313" key="2">
    <source>
        <dbReference type="Proteomes" id="UP000019132"/>
    </source>
</evidence>
<dbReference type="HOGENOM" id="CLU_1879579_0_0_1"/>
<reference evidence="1" key="3">
    <citation type="submission" date="2015-02" db="UniProtKB">
        <authorList>
            <consortium name="EnsemblProtists"/>
        </authorList>
    </citation>
    <scope>IDENTIFICATION</scope>
    <source>
        <strain evidence="1">DAOM BR144</strain>
    </source>
</reference>
<dbReference type="EnsemblProtists" id="PYU1_T008421">
    <property type="protein sequence ID" value="PYU1_T008421"/>
    <property type="gene ID" value="PYU1_G008405"/>
</dbReference>
<sequence>MQAAIQDLRLGCRVPPRPVDLVESEVAIQVVMQDRRLCRPLPADQANLEDDILVVTQDRVDPVVLGNIIEVVPQDPQLCRQVKPPRVDPTDLEDTLKTVTQDQTYRSAHPLPVRRRLCMKLVVLMIPEQARYPHPE</sequence>
<name>K3WTX5_GLOUD</name>
<accession>K3WTX5</accession>
<evidence type="ECO:0000313" key="1">
    <source>
        <dbReference type="EnsemblProtists" id="PYU1_T008421"/>
    </source>
</evidence>
<protein>
    <submittedName>
        <fullName evidence="1">Uncharacterized protein</fullName>
    </submittedName>
</protein>